<proteinExistence type="predicted"/>
<evidence type="ECO:0000313" key="2">
    <source>
        <dbReference type="EMBL" id="TCO81724.1"/>
    </source>
</evidence>
<protein>
    <submittedName>
        <fullName evidence="2">Putative lipoprotein</fullName>
    </submittedName>
</protein>
<evidence type="ECO:0000256" key="1">
    <source>
        <dbReference type="SAM" id="SignalP"/>
    </source>
</evidence>
<comment type="caution">
    <text evidence="2">The sequence shown here is derived from an EMBL/GenBank/DDBJ whole genome shotgun (WGS) entry which is preliminary data.</text>
</comment>
<dbReference type="Proteomes" id="UP000295765">
    <property type="component" value="Unassembled WGS sequence"/>
</dbReference>
<dbReference type="InterPro" id="IPR006311">
    <property type="entry name" value="TAT_signal"/>
</dbReference>
<sequence>MPCPSVRRAVARLAAAGLLGALAGCATTPTDDAYAGPRPGVLTGSVGYRQRIVLSPEAQLVVRIVETARDGAAAGMVVERRYPHPGQVPIRFELRYDPPGVDARRRYQVQARIEDRGRTLFANHLAYPVLTQGAPQHVDMILDVARAGQP</sequence>
<dbReference type="OrthoDB" id="5348860at2"/>
<dbReference type="InterPro" id="IPR039366">
    <property type="entry name" value="Pilotin"/>
</dbReference>
<keyword evidence="1" id="KW-0732">Signal</keyword>
<reference evidence="2 3" key="1">
    <citation type="submission" date="2019-03" db="EMBL/GenBank/DDBJ databases">
        <title>Genomic Encyclopedia of Type Strains, Phase IV (KMG-IV): sequencing the most valuable type-strain genomes for metagenomic binning, comparative biology and taxonomic classification.</title>
        <authorList>
            <person name="Goeker M."/>
        </authorList>
    </citation>
    <scope>NUCLEOTIDE SEQUENCE [LARGE SCALE GENOMIC DNA]</scope>
    <source>
        <strain evidence="2 3">DSM 25287</strain>
    </source>
</reference>
<gene>
    <name evidence="2" type="ORF">EV699_107117</name>
</gene>
<dbReference type="PROSITE" id="PS51257">
    <property type="entry name" value="PROKAR_LIPOPROTEIN"/>
    <property type="match status" value="1"/>
</dbReference>
<dbReference type="PANTHER" id="PTHR38013:SF1">
    <property type="entry name" value="GLYCOPROTEIN_POLYSACCHARIDE METABOLISM"/>
    <property type="match status" value="1"/>
</dbReference>
<accession>A0A4R2LQ92</accession>
<feature type="chain" id="PRO_5020496234" evidence="1">
    <location>
        <begin position="24"/>
        <end position="150"/>
    </location>
</feature>
<dbReference type="EMBL" id="SLWY01000007">
    <property type="protein sequence ID" value="TCO81724.1"/>
    <property type="molecule type" value="Genomic_DNA"/>
</dbReference>
<feature type="signal peptide" evidence="1">
    <location>
        <begin position="1"/>
        <end position="23"/>
    </location>
</feature>
<keyword evidence="3" id="KW-1185">Reference proteome</keyword>
<dbReference type="PROSITE" id="PS51318">
    <property type="entry name" value="TAT"/>
    <property type="match status" value="1"/>
</dbReference>
<organism evidence="2 3">
    <name type="scientific">Plasticicumulans lactativorans</name>
    <dbReference type="NCBI Taxonomy" id="1133106"/>
    <lineage>
        <taxon>Bacteria</taxon>
        <taxon>Pseudomonadati</taxon>
        <taxon>Pseudomonadota</taxon>
        <taxon>Gammaproteobacteria</taxon>
        <taxon>Candidatus Competibacteraceae</taxon>
        <taxon>Plasticicumulans</taxon>
    </lineage>
</organism>
<dbReference type="AlphaFoldDB" id="A0A4R2LQ92"/>
<name>A0A4R2LQ92_9GAMM</name>
<dbReference type="Pfam" id="PF09619">
    <property type="entry name" value="YscW"/>
    <property type="match status" value="1"/>
</dbReference>
<dbReference type="InterPro" id="IPR053196">
    <property type="entry name" value="Lipoprotein_YbaY-like"/>
</dbReference>
<dbReference type="PANTHER" id="PTHR38013">
    <property type="entry name" value="GLYCOPROTEIN/POLYSACCHARIDE METABOLISM"/>
    <property type="match status" value="1"/>
</dbReference>
<dbReference type="RefSeq" id="WP_132540882.1">
    <property type="nucleotide sequence ID" value="NZ_SLWY01000007.1"/>
</dbReference>
<evidence type="ECO:0000313" key="3">
    <source>
        <dbReference type="Proteomes" id="UP000295765"/>
    </source>
</evidence>
<keyword evidence="2" id="KW-0449">Lipoprotein</keyword>